<gene>
    <name evidence="1" type="ORF">ERW49_08325</name>
</gene>
<protein>
    <submittedName>
        <fullName evidence="1">Uncharacterized protein</fullName>
    </submittedName>
</protein>
<sequence length="70" mass="8057">MSSTLETPLYNAIKDGERLLPNMPRRWLSKYGALNPRSDLESKNERHLIETYRALRTTAEQLLPAKKASD</sequence>
<evidence type="ECO:0000313" key="1">
    <source>
        <dbReference type="EMBL" id="RYU46598.1"/>
    </source>
</evidence>
<comment type="caution">
    <text evidence="1">The sequence shown here is derived from an EMBL/GenBank/DDBJ whole genome shotgun (WGS) entry which is preliminary data.</text>
</comment>
<evidence type="ECO:0000313" key="2">
    <source>
        <dbReference type="Proteomes" id="UP000293465"/>
    </source>
</evidence>
<dbReference type="RefSeq" id="WP_130086913.1">
    <property type="nucleotide sequence ID" value="NZ_SEZJ01000006.1"/>
</dbReference>
<reference evidence="1 2" key="1">
    <citation type="submission" date="2019-02" db="EMBL/GenBank/DDBJ databases">
        <title>Genome sequences of Aliivibrio finisterrensis strains from farmed Atlantic salmon.</title>
        <authorList>
            <person name="Bowman J.P."/>
        </authorList>
    </citation>
    <scope>NUCLEOTIDE SEQUENCE [LARGE SCALE GENOMIC DNA]</scope>
    <source>
        <strain evidence="1 2">A32</strain>
    </source>
</reference>
<accession>A0A4Q5KME7</accession>
<dbReference type="GeneID" id="56275050"/>
<dbReference type="EMBL" id="SEZJ01000006">
    <property type="protein sequence ID" value="RYU46598.1"/>
    <property type="molecule type" value="Genomic_DNA"/>
</dbReference>
<proteinExistence type="predicted"/>
<dbReference type="AlphaFoldDB" id="A0A4Q5KME7"/>
<organism evidence="1 2">
    <name type="scientific">Aliivibrio finisterrensis</name>
    <dbReference type="NCBI Taxonomy" id="511998"/>
    <lineage>
        <taxon>Bacteria</taxon>
        <taxon>Pseudomonadati</taxon>
        <taxon>Pseudomonadota</taxon>
        <taxon>Gammaproteobacteria</taxon>
        <taxon>Vibrionales</taxon>
        <taxon>Vibrionaceae</taxon>
        <taxon>Aliivibrio</taxon>
    </lineage>
</organism>
<name>A0A4Q5KME7_9GAMM</name>
<dbReference type="Proteomes" id="UP000293465">
    <property type="component" value="Unassembled WGS sequence"/>
</dbReference>